<evidence type="ECO:0000256" key="1">
    <source>
        <dbReference type="SAM" id="MobiDB-lite"/>
    </source>
</evidence>
<proteinExistence type="predicted"/>
<name>A0A5B7EM01_PORTR</name>
<organism evidence="2 3">
    <name type="scientific">Portunus trituberculatus</name>
    <name type="common">Swimming crab</name>
    <name type="synonym">Neptunus trituberculatus</name>
    <dbReference type="NCBI Taxonomy" id="210409"/>
    <lineage>
        <taxon>Eukaryota</taxon>
        <taxon>Metazoa</taxon>
        <taxon>Ecdysozoa</taxon>
        <taxon>Arthropoda</taxon>
        <taxon>Crustacea</taxon>
        <taxon>Multicrustacea</taxon>
        <taxon>Malacostraca</taxon>
        <taxon>Eumalacostraca</taxon>
        <taxon>Eucarida</taxon>
        <taxon>Decapoda</taxon>
        <taxon>Pleocyemata</taxon>
        <taxon>Brachyura</taxon>
        <taxon>Eubrachyura</taxon>
        <taxon>Portunoidea</taxon>
        <taxon>Portunidae</taxon>
        <taxon>Portuninae</taxon>
        <taxon>Portunus</taxon>
    </lineage>
</organism>
<feature type="compositionally biased region" description="Polar residues" evidence="1">
    <location>
        <begin position="74"/>
        <end position="85"/>
    </location>
</feature>
<dbReference type="EMBL" id="VSRR010003057">
    <property type="protein sequence ID" value="MPC34455.1"/>
    <property type="molecule type" value="Genomic_DNA"/>
</dbReference>
<dbReference type="AlphaFoldDB" id="A0A5B7EM01"/>
<dbReference type="Proteomes" id="UP000324222">
    <property type="component" value="Unassembled WGS sequence"/>
</dbReference>
<feature type="compositionally biased region" description="Basic and acidic residues" evidence="1">
    <location>
        <begin position="61"/>
        <end position="73"/>
    </location>
</feature>
<evidence type="ECO:0000313" key="2">
    <source>
        <dbReference type="EMBL" id="MPC34455.1"/>
    </source>
</evidence>
<protein>
    <submittedName>
        <fullName evidence="2">Uncharacterized protein</fullName>
    </submittedName>
</protein>
<evidence type="ECO:0000313" key="3">
    <source>
        <dbReference type="Proteomes" id="UP000324222"/>
    </source>
</evidence>
<keyword evidence="3" id="KW-1185">Reference proteome</keyword>
<comment type="caution">
    <text evidence="2">The sequence shown here is derived from an EMBL/GenBank/DDBJ whole genome shotgun (WGS) entry which is preliminary data.</text>
</comment>
<accession>A0A5B7EM01</accession>
<sequence length="85" mass="9565">MRNSQEQVHSEAKRVPTDKNATHALWFCLASILSSTANVPPWSVPCNDLPIFFATRTRPPRRTDSPPTRRDDFSPSSSQRKLCPG</sequence>
<gene>
    <name evidence="2" type="ORF">E2C01_027847</name>
</gene>
<reference evidence="2 3" key="1">
    <citation type="submission" date="2019-05" db="EMBL/GenBank/DDBJ databases">
        <title>Another draft genome of Portunus trituberculatus and its Hox gene families provides insights of decapod evolution.</title>
        <authorList>
            <person name="Jeong J.-H."/>
            <person name="Song I."/>
            <person name="Kim S."/>
            <person name="Choi T."/>
            <person name="Kim D."/>
            <person name="Ryu S."/>
            <person name="Kim W."/>
        </authorList>
    </citation>
    <scope>NUCLEOTIDE SEQUENCE [LARGE SCALE GENOMIC DNA]</scope>
    <source>
        <tissue evidence="2">Muscle</tissue>
    </source>
</reference>
<feature type="region of interest" description="Disordered" evidence="1">
    <location>
        <begin position="53"/>
        <end position="85"/>
    </location>
</feature>